<accession>A0A0F9HDM7</accession>
<evidence type="ECO:0000313" key="2">
    <source>
        <dbReference type="EMBL" id="KKL73222.1"/>
    </source>
</evidence>
<sequence>MNKELFNEKLEKLNKKLAKYNENIKVLSTTESSENNFIEVTAEISEPKITGKKNVEYIGMVSFKNGIREIYNINSNFILGDLEDEKFICEHCNINRYRTRFFFFLEDGKLKSIGSTCVDEYFGYNILKMLHVYTIGSNSLANEKGFKVYQGTPLDILIWYTAYVTNNFNAIWKSQEKYEYESTISDVYSIQSVLKELGYNNSDSDVQGYVAFHLKHKDGNMVKETKKLLLEKYKDFVPKNDFEHNIKNNLFYDDGTLRDSIIKEGIIAWTIWKINNDLKKVKLEKFEKESEFVGTVGEKFEDWILSVRDTFDLMTQYGYCQLVIFNDEIGNTLKWFNSGKTNFSVGDSYKLKGTIKKHEDYLTKNEKIIKTTVITRCKIID</sequence>
<feature type="coiled-coil region" evidence="1">
    <location>
        <begin position="3"/>
        <end position="30"/>
    </location>
</feature>
<dbReference type="EMBL" id="LAZR01025028">
    <property type="protein sequence ID" value="KKL73222.1"/>
    <property type="molecule type" value="Genomic_DNA"/>
</dbReference>
<protein>
    <submittedName>
        <fullName evidence="2">Uncharacterized protein</fullName>
    </submittedName>
</protein>
<name>A0A0F9HDM7_9ZZZZ</name>
<organism evidence="2">
    <name type="scientific">marine sediment metagenome</name>
    <dbReference type="NCBI Taxonomy" id="412755"/>
    <lineage>
        <taxon>unclassified sequences</taxon>
        <taxon>metagenomes</taxon>
        <taxon>ecological metagenomes</taxon>
    </lineage>
</organism>
<evidence type="ECO:0000256" key="1">
    <source>
        <dbReference type="SAM" id="Coils"/>
    </source>
</evidence>
<gene>
    <name evidence="2" type="ORF">LCGC14_2077070</name>
</gene>
<reference evidence="2" key="1">
    <citation type="journal article" date="2015" name="Nature">
        <title>Complex archaea that bridge the gap between prokaryotes and eukaryotes.</title>
        <authorList>
            <person name="Spang A."/>
            <person name="Saw J.H."/>
            <person name="Jorgensen S.L."/>
            <person name="Zaremba-Niedzwiedzka K."/>
            <person name="Martijn J."/>
            <person name="Lind A.E."/>
            <person name="van Eijk R."/>
            <person name="Schleper C."/>
            <person name="Guy L."/>
            <person name="Ettema T.J."/>
        </authorList>
    </citation>
    <scope>NUCLEOTIDE SEQUENCE</scope>
</reference>
<comment type="caution">
    <text evidence="2">The sequence shown here is derived from an EMBL/GenBank/DDBJ whole genome shotgun (WGS) entry which is preliminary data.</text>
</comment>
<proteinExistence type="predicted"/>
<keyword evidence="1" id="KW-0175">Coiled coil</keyword>
<dbReference type="AlphaFoldDB" id="A0A0F9HDM7"/>